<keyword evidence="4" id="KW-1185">Reference proteome</keyword>
<dbReference type="AlphaFoldDB" id="F1Z367"/>
<dbReference type="HOGENOM" id="CLU_1843061_0_0_5"/>
<evidence type="ECO:0000313" key="3">
    <source>
        <dbReference type="EMBL" id="EGD60946.1"/>
    </source>
</evidence>
<evidence type="ECO:0008006" key="5">
    <source>
        <dbReference type="Google" id="ProtNLM"/>
    </source>
</evidence>
<dbReference type="OrthoDB" id="7510606at2"/>
<keyword evidence="2" id="KW-0732">Signal</keyword>
<sequence>MKPFLTSALLLLASIPLAACADDYAYGGGVAYGPGPYAYDGWYDGYYGPIYDGYWGSDNYFYYRRGAGDRAYMRGDRGHFMHDAPRGPHNYQPFRGSMTPGQGMRMPHFPSGGYNGGGHGGGHGGGGGGGGDHGGGHPH</sequence>
<dbReference type="RefSeq" id="WP_008071946.1">
    <property type="nucleotide sequence ID" value="NZ_AQWK01000014.1"/>
</dbReference>
<proteinExistence type="predicted"/>
<organism evidence="3 4">
    <name type="scientific">Novosphingobium nitrogenifigens DSM 19370</name>
    <dbReference type="NCBI Taxonomy" id="983920"/>
    <lineage>
        <taxon>Bacteria</taxon>
        <taxon>Pseudomonadati</taxon>
        <taxon>Pseudomonadota</taxon>
        <taxon>Alphaproteobacteria</taxon>
        <taxon>Sphingomonadales</taxon>
        <taxon>Sphingomonadaceae</taxon>
        <taxon>Novosphingobium</taxon>
    </lineage>
</organism>
<gene>
    <name evidence="3" type="ORF">Y88_3450</name>
</gene>
<feature type="compositionally biased region" description="Gly residues" evidence="1">
    <location>
        <begin position="113"/>
        <end position="133"/>
    </location>
</feature>
<evidence type="ECO:0000256" key="2">
    <source>
        <dbReference type="SAM" id="SignalP"/>
    </source>
</evidence>
<reference evidence="3 4" key="1">
    <citation type="journal article" date="2012" name="J. Bacteriol.">
        <title>Draft Genome Sequence of Novosphingobium nitrogenifigens Y88T.</title>
        <authorList>
            <person name="Strabala T.J."/>
            <person name="Macdonald L."/>
            <person name="Liu V."/>
            <person name="Smit A.M."/>
        </authorList>
    </citation>
    <scope>NUCLEOTIDE SEQUENCE [LARGE SCALE GENOMIC DNA]</scope>
    <source>
        <strain evidence="3 4">DSM 19370</strain>
    </source>
</reference>
<evidence type="ECO:0000256" key="1">
    <source>
        <dbReference type="SAM" id="MobiDB-lite"/>
    </source>
</evidence>
<dbReference type="eggNOG" id="ENOG502ZG30">
    <property type="taxonomic scope" value="Bacteria"/>
</dbReference>
<feature type="chain" id="PRO_5003272578" description="Lipoprotein" evidence="2">
    <location>
        <begin position="22"/>
        <end position="139"/>
    </location>
</feature>
<dbReference type="InParanoid" id="F1Z367"/>
<accession>F1Z367</accession>
<feature type="region of interest" description="Disordered" evidence="1">
    <location>
        <begin position="109"/>
        <end position="139"/>
    </location>
</feature>
<evidence type="ECO:0000313" key="4">
    <source>
        <dbReference type="Proteomes" id="UP000004728"/>
    </source>
</evidence>
<dbReference type="EMBL" id="AEWJ01000002">
    <property type="protein sequence ID" value="EGD60946.1"/>
    <property type="molecule type" value="Genomic_DNA"/>
</dbReference>
<protein>
    <recommendedName>
        <fullName evidence="5">Lipoprotein</fullName>
    </recommendedName>
</protein>
<feature type="signal peptide" evidence="2">
    <location>
        <begin position="1"/>
        <end position="21"/>
    </location>
</feature>
<name>F1Z367_9SPHN</name>
<dbReference type="Proteomes" id="UP000004728">
    <property type="component" value="Unassembled WGS sequence"/>
</dbReference>
<comment type="caution">
    <text evidence="3">The sequence shown here is derived from an EMBL/GenBank/DDBJ whole genome shotgun (WGS) entry which is preliminary data.</text>
</comment>